<evidence type="ECO:0000313" key="3">
    <source>
        <dbReference type="Proteomes" id="UP000053352"/>
    </source>
</evidence>
<comment type="caution">
    <text evidence="2">The sequence shown here is derived from an EMBL/GenBank/DDBJ whole genome shotgun (WGS) entry which is preliminary data.</text>
</comment>
<accession>A0A0V8RV19</accession>
<dbReference type="Proteomes" id="UP000053352">
    <property type="component" value="Unassembled WGS sequence"/>
</dbReference>
<organism evidence="2 3">
    <name type="scientific">Pyrodictium occultum</name>
    <dbReference type="NCBI Taxonomy" id="2309"/>
    <lineage>
        <taxon>Archaea</taxon>
        <taxon>Thermoproteota</taxon>
        <taxon>Thermoprotei</taxon>
        <taxon>Desulfurococcales</taxon>
        <taxon>Pyrodictiaceae</taxon>
        <taxon>Pyrodictium</taxon>
    </lineage>
</organism>
<dbReference type="OrthoDB" id="26806at2157"/>
<dbReference type="Gene3D" id="3.40.225.10">
    <property type="entry name" value="Class II aldolase/adducin N-terminal domain"/>
    <property type="match status" value="1"/>
</dbReference>
<gene>
    <name evidence="2" type="ORF">CF15_03430</name>
</gene>
<proteinExistence type="predicted"/>
<dbReference type="InterPro" id="IPR036409">
    <property type="entry name" value="Aldolase_II/adducin_N_sf"/>
</dbReference>
<protein>
    <recommendedName>
        <fullName evidence="1">HTH cro/C1-type domain-containing protein</fullName>
    </recommendedName>
</protein>
<dbReference type="RefSeq" id="WP_058370542.1">
    <property type="nucleotide sequence ID" value="NZ_LNTB01000001.1"/>
</dbReference>
<dbReference type="InterPro" id="IPR001387">
    <property type="entry name" value="Cro/C1-type_HTH"/>
</dbReference>
<dbReference type="InterPro" id="IPR019293">
    <property type="entry name" value="ThiN"/>
</dbReference>
<reference evidence="2 3" key="1">
    <citation type="submission" date="2015-11" db="EMBL/GenBank/DDBJ databases">
        <title>Genome sequence of Pyrodictium occultum PL-19, a marine hyperthermophilic archaeon isolated from Volcano, Italy.</title>
        <authorList>
            <person name="Utturkar S."/>
            <person name="Huber H."/>
            <person name="Leptihn S."/>
            <person name="Brown S."/>
            <person name="Stetter K.O."/>
            <person name="Podar M."/>
        </authorList>
    </citation>
    <scope>NUCLEOTIDE SEQUENCE [LARGE SCALE GENOMIC DNA]</scope>
    <source>
        <strain evidence="2 3">PL-19</strain>
    </source>
</reference>
<dbReference type="PANTHER" id="PTHR40730:SF4">
    <property type="entry name" value="TRANSCRIPTIONAL REGULATOR"/>
    <property type="match status" value="1"/>
</dbReference>
<dbReference type="Pfam" id="PF10120">
    <property type="entry name" value="ThiN"/>
    <property type="match status" value="1"/>
</dbReference>
<keyword evidence="3" id="KW-1185">Reference proteome</keyword>
<dbReference type="SUPFAM" id="SSF53639">
    <property type="entry name" value="AraD/HMP-PK domain-like"/>
    <property type="match status" value="1"/>
</dbReference>
<evidence type="ECO:0000259" key="1">
    <source>
        <dbReference type="PROSITE" id="PS50943"/>
    </source>
</evidence>
<dbReference type="AlphaFoldDB" id="A0A0V8RV19"/>
<dbReference type="InterPro" id="IPR010982">
    <property type="entry name" value="Lambda_DNA-bd_dom_sf"/>
</dbReference>
<evidence type="ECO:0000313" key="2">
    <source>
        <dbReference type="EMBL" id="KSW11864.1"/>
    </source>
</evidence>
<dbReference type="PANTHER" id="PTHR40730">
    <property type="entry name" value="TRANSCRIPTIONAL REGULATOR PROTEIN-LIKE PROTEIN"/>
    <property type="match status" value="1"/>
</dbReference>
<feature type="domain" description="HTH cro/C1-type" evidence="1">
    <location>
        <begin position="25"/>
        <end position="53"/>
    </location>
</feature>
<dbReference type="GO" id="GO:0003677">
    <property type="term" value="F:DNA binding"/>
    <property type="evidence" value="ECO:0007669"/>
    <property type="project" value="InterPro"/>
</dbReference>
<dbReference type="PROSITE" id="PS50943">
    <property type="entry name" value="HTH_CROC1"/>
    <property type="match status" value="1"/>
</dbReference>
<dbReference type="EMBL" id="LNTB01000001">
    <property type="protein sequence ID" value="KSW11864.1"/>
    <property type="molecule type" value="Genomic_DNA"/>
</dbReference>
<name>A0A0V8RV19_PYROC</name>
<sequence>MLPHELAARYIVPSMRALVAHVLREKGLGQERIARLLGVSQPMVSRYLRRKRSEVLRELEEAGALGDEASSVAAVLASRLLQGDYRGYISLFTSYINTLLVRGSLCQLHQRLDPMVPRDCSICSSLFQPGSDPLVLEVEEAVRLFSSAPGAEQLVPNVGSNIVAAAPHASSLQETVGLTGALVRAGDKVVAVGNPAYGGSRHTAQVLLLAKKRWPGIRAVAVIAHSRSCIERLREKGLHVIETGPHRSPERLLEEIAEVLSKTGGPVDAVADLGGQGLEPVIYVFGPNALEAVERALTCLPRGPRSPGQSPGGREP</sequence>
<dbReference type="CDD" id="cd00093">
    <property type="entry name" value="HTH_XRE"/>
    <property type="match status" value="1"/>
</dbReference>
<dbReference type="STRING" id="2309.CF15_03430"/>
<dbReference type="Gene3D" id="1.10.10.60">
    <property type="entry name" value="Homeodomain-like"/>
    <property type="match status" value="1"/>
</dbReference>
<dbReference type="SUPFAM" id="SSF47413">
    <property type="entry name" value="lambda repressor-like DNA-binding domains"/>
    <property type="match status" value="1"/>
</dbReference>